<keyword evidence="2" id="KW-1185">Reference proteome</keyword>
<organism evidence="1 2">
    <name type="scientific">Ooceraea biroi</name>
    <name type="common">Clonal raider ant</name>
    <name type="synonym">Cerapachys biroi</name>
    <dbReference type="NCBI Taxonomy" id="2015173"/>
    <lineage>
        <taxon>Eukaryota</taxon>
        <taxon>Metazoa</taxon>
        <taxon>Ecdysozoa</taxon>
        <taxon>Arthropoda</taxon>
        <taxon>Hexapoda</taxon>
        <taxon>Insecta</taxon>
        <taxon>Pterygota</taxon>
        <taxon>Neoptera</taxon>
        <taxon>Endopterygota</taxon>
        <taxon>Hymenoptera</taxon>
        <taxon>Apocrita</taxon>
        <taxon>Aculeata</taxon>
        <taxon>Formicoidea</taxon>
        <taxon>Formicidae</taxon>
        <taxon>Dorylinae</taxon>
        <taxon>Ooceraea</taxon>
    </lineage>
</organism>
<sequence>FVGICIRNCAQCQIMLGGYFMGEKCANFCVKHKGKVIPDCEDEFSIRPFLQKAPENEY</sequence>
<dbReference type="STRING" id="2015173.A0A026X246"/>
<dbReference type="Proteomes" id="UP000053097">
    <property type="component" value="Unassembled WGS sequence"/>
</dbReference>
<evidence type="ECO:0000313" key="2">
    <source>
        <dbReference type="Proteomes" id="UP000053097"/>
    </source>
</evidence>
<dbReference type="OrthoDB" id="6432957at2759"/>
<dbReference type="OMA" id="KAPENEY"/>
<dbReference type="AlphaFoldDB" id="A0A026X246"/>
<feature type="non-terminal residue" evidence="1">
    <location>
        <position position="1"/>
    </location>
</feature>
<dbReference type="EMBL" id="KK107033">
    <property type="protein sequence ID" value="EZA62076.1"/>
    <property type="molecule type" value="Genomic_DNA"/>
</dbReference>
<dbReference type="GO" id="GO:0018990">
    <property type="term" value="P:ecdysis, chitin-based cuticle"/>
    <property type="evidence" value="ECO:0007669"/>
    <property type="project" value="InterPro"/>
</dbReference>
<name>A0A026X246_OOCBI</name>
<proteinExistence type="predicted"/>
<gene>
    <name evidence="1" type="ORF">X777_06970</name>
</gene>
<dbReference type="GO" id="GO:0007218">
    <property type="term" value="P:neuropeptide signaling pathway"/>
    <property type="evidence" value="ECO:0007669"/>
    <property type="project" value="InterPro"/>
</dbReference>
<evidence type="ECO:0000313" key="1">
    <source>
        <dbReference type="EMBL" id="EZA62076.1"/>
    </source>
</evidence>
<dbReference type="InterPro" id="IPR006825">
    <property type="entry name" value="Eclosion"/>
</dbReference>
<accession>A0A026X246</accession>
<dbReference type="Pfam" id="PF04736">
    <property type="entry name" value="Eclosion"/>
    <property type="match status" value="1"/>
</dbReference>
<dbReference type="GO" id="GO:0008255">
    <property type="term" value="F:ecdysis-triggering hormone activity"/>
    <property type="evidence" value="ECO:0007669"/>
    <property type="project" value="InterPro"/>
</dbReference>
<protein>
    <submittedName>
        <fullName evidence="1">Eclosion hormone</fullName>
    </submittedName>
</protein>
<reference evidence="1 2" key="1">
    <citation type="journal article" date="2014" name="Curr. Biol.">
        <title>The genome of the clonal raider ant Cerapachys biroi.</title>
        <authorList>
            <person name="Oxley P.R."/>
            <person name="Ji L."/>
            <person name="Fetter-Pruneda I."/>
            <person name="McKenzie S.K."/>
            <person name="Li C."/>
            <person name="Hu H."/>
            <person name="Zhang G."/>
            <person name="Kronauer D.J."/>
        </authorList>
    </citation>
    <scope>NUCLEOTIDE SEQUENCE [LARGE SCALE GENOMIC DNA]</scope>
</reference>